<keyword evidence="5 6" id="KW-0472">Membrane</keyword>
<feature type="transmembrane region" description="Helical" evidence="6">
    <location>
        <begin position="116"/>
        <end position="135"/>
    </location>
</feature>
<dbReference type="EMBL" id="JBHUIP010000012">
    <property type="protein sequence ID" value="MFD2264066.1"/>
    <property type="molecule type" value="Genomic_DNA"/>
</dbReference>
<evidence type="ECO:0000256" key="6">
    <source>
        <dbReference type="SAM" id="Phobius"/>
    </source>
</evidence>
<evidence type="ECO:0000256" key="2">
    <source>
        <dbReference type="ARBA" id="ARBA00022475"/>
    </source>
</evidence>
<keyword evidence="3 6" id="KW-0812">Transmembrane</keyword>
<protein>
    <submittedName>
        <fullName evidence="7">ABC transporter permease</fullName>
    </submittedName>
</protein>
<keyword evidence="4 6" id="KW-1133">Transmembrane helix</keyword>
<feature type="transmembrane region" description="Helical" evidence="6">
    <location>
        <begin position="60"/>
        <end position="82"/>
    </location>
</feature>
<evidence type="ECO:0000256" key="3">
    <source>
        <dbReference type="ARBA" id="ARBA00022692"/>
    </source>
</evidence>
<keyword evidence="8" id="KW-1185">Reference proteome</keyword>
<dbReference type="InterPro" id="IPR001851">
    <property type="entry name" value="ABC_transp_permease"/>
</dbReference>
<comment type="subcellular location">
    <subcellularLocation>
        <location evidence="1">Cell membrane</location>
        <topology evidence="1">Multi-pass membrane protein</topology>
    </subcellularLocation>
</comment>
<gene>
    <name evidence="7" type="ORF">ACFSM5_14285</name>
</gene>
<evidence type="ECO:0000313" key="7">
    <source>
        <dbReference type="EMBL" id="MFD2264066.1"/>
    </source>
</evidence>
<dbReference type="PANTHER" id="PTHR47089">
    <property type="entry name" value="ABC TRANSPORTER, PERMEASE PROTEIN"/>
    <property type="match status" value="1"/>
</dbReference>
<feature type="transmembrane region" description="Helical" evidence="6">
    <location>
        <begin position="337"/>
        <end position="355"/>
    </location>
</feature>
<keyword evidence="2" id="KW-1003">Cell membrane</keyword>
<sequence length="368" mass="39453">MMGLFKKANGLPAWVDLGLIPALNLLAALVISGVVIALIGEDPFEAMGILVNGAVGYPEAIGYTLYYTTNFIFTGLAVAIAFHAGLFNIGAEGQAYFAGLGVTLVCLAMGGVPFILVLPVALIAAMVFGGAWAFLPGYLQAKRGSHVVVTTIMFNFIAGALIQWVLVDLIRAPGQQAPESRRFDESTWLPTMQEAGRWFGIEMVKSPLNTSFIIALIISGLFYLFVWRTRWGYELRTVGLNERAASYAGIRVDRTVILAMVMSGGLAGFVAINDVLGVQHKLLVNFTGGVGFVGIAVALMGRNHPIGIFLAALLFGALYQGGSDLSFEKPNITREMVVVIQGLIILFCGALENLFRRPIERLFGGKAG</sequence>
<dbReference type="CDD" id="cd06580">
    <property type="entry name" value="TM_PBP1_transp_TpRbsC_like"/>
    <property type="match status" value="1"/>
</dbReference>
<dbReference type="PANTHER" id="PTHR47089:SF1">
    <property type="entry name" value="GUANOSINE ABC TRANSPORTER PERMEASE PROTEIN NUPP"/>
    <property type="match status" value="1"/>
</dbReference>
<feature type="transmembrane region" description="Helical" evidence="6">
    <location>
        <begin position="12"/>
        <end position="40"/>
    </location>
</feature>
<feature type="transmembrane region" description="Helical" evidence="6">
    <location>
        <begin position="306"/>
        <end position="322"/>
    </location>
</feature>
<feature type="transmembrane region" description="Helical" evidence="6">
    <location>
        <begin position="256"/>
        <end position="276"/>
    </location>
</feature>
<dbReference type="Proteomes" id="UP001597295">
    <property type="component" value="Unassembled WGS sequence"/>
</dbReference>
<proteinExistence type="predicted"/>
<evidence type="ECO:0000313" key="8">
    <source>
        <dbReference type="Proteomes" id="UP001597295"/>
    </source>
</evidence>
<comment type="caution">
    <text evidence="7">The sequence shown here is derived from an EMBL/GenBank/DDBJ whole genome shotgun (WGS) entry which is preliminary data.</text>
</comment>
<feature type="transmembrane region" description="Helical" evidence="6">
    <location>
        <begin position="94"/>
        <end position="110"/>
    </location>
</feature>
<evidence type="ECO:0000256" key="1">
    <source>
        <dbReference type="ARBA" id="ARBA00004651"/>
    </source>
</evidence>
<reference evidence="8" key="1">
    <citation type="journal article" date="2019" name="Int. J. Syst. Evol. Microbiol.">
        <title>The Global Catalogue of Microorganisms (GCM) 10K type strain sequencing project: providing services to taxonomists for standard genome sequencing and annotation.</title>
        <authorList>
            <consortium name="The Broad Institute Genomics Platform"/>
            <consortium name="The Broad Institute Genome Sequencing Center for Infectious Disease"/>
            <person name="Wu L."/>
            <person name="Ma J."/>
        </authorList>
    </citation>
    <scope>NUCLEOTIDE SEQUENCE [LARGE SCALE GENOMIC DNA]</scope>
    <source>
        <strain evidence="8">CGMCC 1.19062</strain>
    </source>
</reference>
<feature type="transmembrane region" description="Helical" evidence="6">
    <location>
        <begin position="282"/>
        <end position="299"/>
    </location>
</feature>
<evidence type="ECO:0000256" key="5">
    <source>
        <dbReference type="ARBA" id="ARBA00023136"/>
    </source>
</evidence>
<feature type="transmembrane region" description="Helical" evidence="6">
    <location>
        <begin position="208"/>
        <end position="226"/>
    </location>
</feature>
<dbReference type="Pfam" id="PF02653">
    <property type="entry name" value="BPD_transp_2"/>
    <property type="match status" value="1"/>
</dbReference>
<organism evidence="7 8">
    <name type="scientific">Lacibacterium aquatile</name>
    <dbReference type="NCBI Taxonomy" id="1168082"/>
    <lineage>
        <taxon>Bacteria</taxon>
        <taxon>Pseudomonadati</taxon>
        <taxon>Pseudomonadota</taxon>
        <taxon>Alphaproteobacteria</taxon>
        <taxon>Rhodospirillales</taxon>
        <taxon>Rhodospirillaceae</taxon>
    </lineage>
</organism>
<dbReference type="RefSeq" id="WP_379877106.1">
    <property type="nucleotide sequence ID" value="NZ_JBHUIP010000012.1"/>
</dbReference>
<accession>A0ABW5DXA1</accession>
<name>A0ABW5DXA1_9PROT</name>
<feature type="transmembrane region" description="Helical" evidence="6">
    <location>
        <begin position="147"/>
        <end position="166"/>
    </location>
</feature>
<evidence type="ECO:0000256" key="4">
    <source>
        <dbReference type="ARBA" id="ARBA00022989"/>
    </source>
</evidence>